<proteinExistence type="predicted"/>
<comment type="caution">
    <text evidence="2">The sequence shown here is derived from an EMBL/GenBank/DDBJ whole genome shotgun (WGS) entry which is preliminary data.</text>
</comment>
<dbReference type="Proteomes" id="UP000194236">
    <property type="component" value="Unassembled WGS sequence"/>
</dbReference>
<name>A0A1Y3BA98_EURMA</name>
<dbReference type="OrthoDB" id="6513676at2759"/>
<feature type="compositionally biased region" description="Low complexity" evidence="1">
    <location>
        <begin position="1"/>
        <end position="24"/>
    </location>
</feature>
<evidence type="ECO:0000313" key="2">
    <source>
        <dbReference type="EMBL" id="OTF76954.1"/>
    </source>
</evidence>
<evidence type="ECO:0000313" key="3">
    <source>
        <dbReference type="Proteomes" id="UP000194236"/>
    </source>
</evidence>
<reference evidence="2 3" key="1">
    <citation type="submission" date="2017-03" db="EMBL/GenBank/DDBJ databases">
        <title>Genome Survey of Euroglyphus maynei.</title>
        <authorList>
            <person name="Arlian L.G."/>
            <person name="Morgan M.S."/>
            <person name="Rider S.D."/>
        </authorList>
    </citation>
    <scope>NUCLEOTIDE SEQUENCE [LARGE SCALE GENOMIC DNA]</scope>
    <source>
        <strain evidence="2">Arlian Lab</strain>
        <tissue evidence="2">Whole body</tissue>
    </source>
</reference>
<gene>
    <name evidence="2" type="ORF">BLA29_006011</name>
</gene>
<protein>
    <submittedName>
        <fullName evidence="2">Uncharacterized protein</fullName>
    </submittedName>
</protein>
<accession>A0A1Y3BA98</accession>
<organism evidence="2 3">
    <name type="scientific">Euroglyphus maynei</name>
    <name type="common">Mayne's house dust mite</name>
    <dbReference type="NCBI Taxonomy" id="6958"/>
    <lineage>
        <taxon>Eukaryota</taxon>
        <taxon>Metazoa</taxon>
        <taxon>Ecdysozoa</taxon>
        <taxon>Arthropoda</taxon>
        <taxon>Chelicerata</taxon>
        <taxon>Arachnida</taxon>
        <taxon>Acari</taxon>
        <taxon>Acariformes</taxon>
        <taxon>Sarcoptiformes</taxon>
        <taxon>Astigmata</taxon>
        <taxon>Psoroptidia</taxon>
        <taxon>Analgoidea</taxon>
        <taxon>Pyroglyphidae</taxon>
        <taxon>Pyroglyphinae</taxon>
        <taxon>Euroglyphus</taxon>
    </lineage>
</organism>
<keyword evidence="3" id="KW-1185">Reference proteome</keyword>
<dbReference type="AlphaFoldDB" id="A0A1Y3BA98"/>
<dbReference type="EMBL" id="MUJZ01035026">
    <property type="protein sequence ID" value="OTF76954.1"/>
    <property type="molecule type" value="Genomic_DNA"/>
</dbReference>
<feature type="region of interest" description="Disordered" evidence="1">
    <location>
        <begin position="1"/>
        <end position="33"/>
    </location>
</feature>
<evidence type="ECO:0000256" key="1">
    <source>
        <dbReference type="SAM" id="MobiDB-lite"/>
    </source>
</evidence>
<sequence length="88" mass="10381">MKSQQSTTTTTTTTTQDTEKTLLQQKRRRRRCPAPEEMVDGYEMEAPSDPSQVFKSRKKSYEEFQQEFQMDRIKLLEKMGNGIILMKQ</sequence>